<dbReference type="InterPro" id="IPR020602">
    <property type="entry name" value="GTP_CycHdrlase_I_dom"/>
</dbReference>
<gene>
    <name evidence="8" type="ORF">GH714_026784</name>
</gene>
<dbReference type="GO" id="GO:0006729">
    <property type="term" value="P:tetrahydrobiopterin biosynthetic process"/>
    <property type="evidence" value="ECO:0007669"/>
    <property type="project" value="TreeGrafter"/>
</dbReference>
<evidence type="ECO:0000256" key="4">
    <source>
        <dbReference type="ARBA" id="ARBA00017272"/>
    </source>
</evidence>
<dbReference type="SUPFAM" id="SSF55620">
    <property type="entry name" value="Tetrahydrobiopterin biosynthesis enzymes-like"/>
    <property type="match status" value="2"/>
</dbReference>
<dbReference type="GO" id="GO:0005737">
    <property type="term" value="C:cytoplasm"/>
    <property type="evidence" value="ECO:0007669"/>
    <property type="project" value="TreeGrafter"/>
</dbReference>
<dbReference type="Gene3D" id="1.10.286.10">
    <property type="match status" value="2"/>
</dbReference>
<keyword evidence="5" id="KW-0378">Hydrolase</keyword>
<dbReference type="GO" id="GO:0046654">
    <property type="term" value="P:tetrahydrofolate biosynthetic process"/>
    <property type="evidence" value="ECO:0007669"/>
    <property type="project" value="InterPro"/>
</dbReference>
<evidence type="ECO:0000256" key="5">
    <source>
        <dbReference type="ARBA" id="ARBA00022801"/>
    </source>
</evidence>
<dbReference type="EC" id="3.5.4.16" evidence="3"/>
<accession>A0A6A6KGT9</accession>
<reference evidence="8 9" key="1">
    <citation type="journal article" date="2020" name="Mol. Plant">
        <title>The Chromosome-Based Rubber Tree Genome Provides New Insights into Spurge Genome Evolution and Rubber Biosynthesis.</title>
        <authorList>
            <person name="Liu J."/>
            <person name="Shi C."/>
            <person name="Shi C.C."/>
            <person name="Li W."/>
            <person name="Zhang Q.J."/>
            <person name="Zhang Y."/>
            <person name="Li K."/>
            <person name="Lu H.F."/>
            <person name="Shi C."/>
            <person name="Zhu S.T."/>
            <person name="Xiao Z.Y."/>
            <person name="Nan H."/>
            <person name="Yue Y."/>
            <person name="Zhu X.G."/>
            <person name="Wu Y."/>
            <person name="Hong X.N."/>
            <person name="Fan G.Y."/>
            <person name="Tong Y."/>
            <person name="Zhang D."/>
            <person name="Mao C.L."/>
            <person name="Liu Y.L."/>
            <person name="Hao S.J."/>
            <person name="Liu W.Q."/>
            <person name="Lv M.Q."/>
            <person name="Zhang H.B."/>
            <person name="Liu Y."/>
            <person name="Hu-Tang G.R."/>
            <person name="Wang J.P."/>
            <person name="Wang J.H."/>
            <person name="Sun Y.H."/>
            <person name="Ni S.B."/>
            <person name="Chen W.B."/>
            <person name="Zhang X.C."/>
            <person name="Jiao Y.N."/>
            <person name="Eichler E.E."/>
            <person name="Li G.H."/>
            <person name="Liu X."/>
            <person name="Gao L.Z."/>
        </authorList>
    </citation>
    <scope>NUCLEOTIDE SEQUENCE [LARGE SCALE GENOMIC DNA]</scope>
    <source>
        <strain evidence="9">cv. GT1</strain>
        <tissue evidence="8">Leaf</tissue>
    </source>
</reference>
<dbReference type="InterPro" id="IPR043134">
    <property type="entry name" value="GTP-CH-I_N"/>
</dbReference>
<name>A0A6A6KGT9_HEVBR</name>
<evidence type="ECO:0000256" key="3">
    <source>
        <dbReference type="ARBA" id="ARBA00012715"/>
    </source>
</evidence>
<keyword evidence="9" id="KW-1185">Reference proteome</keyword>
<dbReference type="Gene3D" id="3.30.1130.10">
    <property type="match status" value="1"/>
</dbReference>
<feature type="domain" description="GTP cyclohydrolase I" evidence="7">
    <location>
        <begin position="35"/>
        <end position="148"/>
    </location>
</feature>
<evidence type="ECO:0000313" key="9">
    <source>
        <dbReference type="Proteomes" id="UP000467840"/>
    </source>
</evidence>
<dbReference type="GO" id="GO:0005525">
    <property type="term" value="F:GTP binding"/>
    <property type="evidence" value="ECO:0007669"/>
    <property type="project" value="TreeGrafter"/>
</dbReference>
<sequence>MGALDEEHFNVELENGVKLDCLELGFEEEPETLAIENAVTVLLQGLGEDINREGLKKTPLRVAKALLHGTKGYKQKAKEIIHSALFPEAGLDNAVGHAGGAGGIVIVRDLDLFSYCESCLLPFQVKCHVGYVPSGQRVVGLSKLSRLLMSLQDDSRIRREWQMKSVPLCTMGSNQQFRGINFDKNQMKDSMEQCWCPSKSSLSAKISSKIEPPNPGMVTAVTSILRSLGEDPLREELVGTPNRFVKWLMNFQNAKLEMKLNGFGCGRIDTLKANGDIG</sequence>
<evidence type="ECO:0000256" key="2">
    <source>
        <dbReference type="ARBA" id="ARBA00008085"/>
    </source>
</evidence>
<dbReference type="PANTHER" id="PTHR11109:SF7">
    <property type="entry name" value="GTP CYCLOHYDROLASE 1"/>
    <property type="match status" value="1"/>
</dbReference>
<dbReference type="GO" id="GO:0003934">
    <property type="term" value="F:GTP cyclohydrolase I activity"/>
    <property type="evidence" value="ECO:0007669"/>
    <property type="project" value="UniProtKB-EC"/>
</dbReference>
<dbReference type="EMBL" id="JAAGAX010000017">
    <property type="protein sequence ID" value="KAF2286749.1"/>
    <property type="molecule type" value="Genomic_DNA"/>
</dbReference>
<evidence type="ECO:0000256" key="6">
    <source>
        <dbReference type="ARBA" id="ARBA00030854"/>
    </source>
</evidence>
<evidence type="ECO:0000256" key="1">
    <source>
        <dbReference type="ARBA" id="ARBA00005080"/>
    </source>
</evidence>
<dbReference type="Proteomes" id="UP000467840">
    <property type="component" value="Chromosome 3"/>
</dbReference>
<comment type="similarity">
    <text evidence="2">Belongs to the GTP cyclohydrolase I family.</text>
</comment>
<dbReference type="InterPro" id="IPR043133">
    <property type="entry name" value="GTP-CH-I_C/QueF"/>
</dbReference>
<dbReference type="Pfam" id="PF01227">
    <property type="entry name" value="GTP_cyclohydroI"/>
    <property type="match status" value="1"/>
</dbReference>
<dbReference type="UniPathway" id="UPA00848">
    <property type="reaction ID" value="UER00151"/>
</dbReference>
<comment type="caution">
    <text evidence="8">The sequence shown here is derived from an EMBL/GenBank/DDBJ whole genome shotgun (WGS) entry which is preliminary data.</text>
</comment>
<dbReference type="InterPro" id="IPR001474">
    <property type="entry name" value="GTP_CycHdrlase_I"/>
</dbReference>
<proteinExistence type="inferred from homology"/>
<comment type="pathway">
    <text evidence="1">Cofactor biosynthesis; 7,8-dihydroneopterin triphosphate biosynthesis; 7,8-dihydroneopterin triphosphate from GTP: step 1/1.</text>
</comment>
<evidence type="ECO:0000259" key="7">
    <source>
        <dbReference type="Pfam" id="PF01227"/>
    </source>
</evidence>
<dbReference type="GO" id="GO:0008270">
    <property type="term" value="F:zinc ion binding"/>
    <property type="evidence" value="ECO:0007669"/>
    <property type="project" value="TreeGrafter"/>
</dbReference>
<organism evidence="8 9">
    <name type="scientific">Hevea brasiliensis</name>
    <name type="common">Para rubber tree</name>
    <name type="synonym">Siphonia brasiliensis</name>
    <dbReference type="NCBI Taxonomy" id="3981"/>
    <lineage>
        <taxon>Eukaryota</taxon>
        <taxon>Viridiplantae</taxon>
        <taxon>Streptophyta</taxon>
        <taxon>Embryophyta</taxon>
        <taxon>Tracheophyta</taxon>
        <taxon>Spermatophyta</taxon>
        <taxon>Magnoliopsida</taxon>
        <taxon>eudicotyledons</taxon>
        <taxon>Gunneridae</taxon>
        <taxon>Pentapetalae</taxon>
        <taxon>rosids</taxon>
        <taxon>fabids</taxon>
        <taxon>Malpighiales</taxon>
        <taxon>Euphorbiaceae</taxon>
        <taxon>Crotonoideae</taxon>
        <taxon>Micrandreae</taxon>
        <taxon>Hevea</taxon>
    </lineage>
</organism>
<evidence type="ECO:0000313" key="8">
    <source>
        <dbReference type="EMBL" id="KAF2286749.1"/>
    </source>
</evidence>
<protein>
    <recommendedName>
        <fullName evidence="4">GTP cyclohydrolase 1</fullName>
        <ecNumber evidence="3">3.5.4.16</ecNumber>
    </recommendedName>
    <alternativeName>
        <fullName evidence="6">GTP cyclohydrolase I</fullName>
    </alternativeName>
</protein>
<dbReference type="PANTHER" id="PTHR11109">
    <property type="entry name" value="GTP CYCLOHYDROLASE I"/>
    <property type="match status" value="1"/>
</dbReference>
<dbReference type="AlphaFoldDB" id="A0A6A6KGT9"/>